<dbReference type="EC" id="3.1.26.3" evidence="9"/>
<keyword evidence="5 9" id="KW-0540">Nuclease</keyword>
<sequence>MAHTTGEPIGEAERADLLARLGTSIDEPYLTRALTHRSYAFEHGGLPTNERLEFLGDSVLGLVATDLLFHEFPDLSEGELSRRRAAIVSTNALSFIAEQREIGGFLLLGHGEELTGGHHKASLLADMVESLIGACYLTGGLEAARPFVLNLLSPLITRVDTLAARMDPKTTLQEAVADRGLDAPVYEVTSTGPDHDRHWSATVTCGGRVHARGEGTSKKQAEMAAAFNAWKGLVDLDLARANPPRADA</sequence>
<dbReference type="RefSeq" id="WP_158036102.1">
    <property type="nucleotide sequence ID" value="NZ_BAAAZV010000017.1"/>
</dbReference>
<dbReference type="PROSITE" id="PS50142">
    <property type="entry name" value="RNASE_3_2"/>
    <property type="match status" value="1"/>
</dbReference>
<dbReference type="NCBIfam" id="TIGR02191">
    <property type="entry name" value="RNaseIII"/>
    <property type="match status" value="1"/>
</dbReference>
<feature type="active site" evidence="9">
    <location>
        <position position="57"/>
    </location>
</feature>
<dbReference type="PROSITE" id="PS50137">
    <property type="entry name" value="DS_RBD"/>
    <property type="match status" value="1"/>
</dbReference>
<dbReference type="SMART" id="SM00358">
    <property type="entry name" value="DSRM"/>
    <property type="match status" value="1"/>
</dbReference>
<dbReference type="AlphaFoldDB" id="A0A7C8BRE6"/>
<dbReference type="GO" id="GO:0046872">
    <property type="term" value="F:metal ion binding"/>
    <property type="evidence" value="ECO:0007669"/>
    <property type="project" value="UniProtKB-KW"/>
</dbReference>
<evidence type="ECO:0000259" key="10">
    <source>
        <dbReference type="PROSITE" id="PS50137"/>
    </source>
</evidence>
<evidence type="ECO:0000256" key="1">
    <source>
        <dbReference type="ARBA" id="ARBA00000109"/>
    </source>
</evidence>
<dbReference type="GO" id="GO:0005737">
    <property type="term" value="C:cytoplasm"/>
    <property type="evidence" value="ECO:0007669"/>
    <property type="project" value="UniProtKB-SubCell"/>
</dbReference>
<evidence type="ECO:0000256" key="4">
    <source>
        <dbReference type="ARBA" id="ARBA00022664"/>
    </source>
</evidence>
<comment type="subcellular location">
    <subcellularLocation>
        <location evidence="9">Cytoplasm</location>
    </subcellularLocation>
</comment>
<keyword evidence="3 9" id="KW-0698">rRNA processing</keyword>
<dbReference type="Proteomes" id="UP000481339">
    <property type="component" value="Unassembled WGS sequence"/>
</dbReference>
<dbReference type="InterPro" id="IPR011907">
    <property type="entry name" value="RNase_III"/>
</dbReference>
<dbReference type="InterPro" id="IPR000999">
    <property type="entry name" value="RNase_III_dom"/>
</dbReference>
<evidence type="ECO:0000313" key="13">
    <source>
        <dbReference type="Proteomes" id="UP000481339"/>
    </source>
</evidence>
<keyword evidence="13" id="KW-1185">Reference proteome</keyword>
<dbReference type="OrthoDB" id="9805026at2"/>
<feature type="domain" description="DRBM" evidence="10">
    <location>
        <begin position="167"/>
        <end position="235"/>
    </location>
</feature>
<dbReference type="PANTHER" id="PTHR11207">
    <property type="entry name" value="RIBONUCLEASE III"/>
    <property type="match status" value="1"/>
</dbReference>
<dbReference type="Pfam" id="PF14622">
    <property type="entry name" value="Ribonucleas_3_3"/>
    <property type="match status" value="1"/>
</dbReference>
<feature type="binding site" evidence="9">
    <location>
        <position position="53"/>
    </location>
    <ligand>
        <name>Mg(2+)</name>
        <dbReference type="ChEBI" id="CHEBI:18420"/>
    </ligand>
</feature>
<evidence type="ECO:0000256" key="7">
    <source>
        <dbReference type="ARBA" id="ARBA00022801"/>
    </source>
</evidence>
<name>A0A7C8BRE6_9MICO</name>
<evidence type="ECO:0000259" key="11">
    <source>
        <dbReference type="PROSITE" id="PS50142"/>
    </source>
</evidence>
<feature type="active site" evidence="9">
    <location>
        <position position="129"/>
    </location>
</feature>
<keyword evidence="9" id="KW-0963">Cytoplasm</keyword>
<evidence type="ECO:0000256" key="5">
    <source>
        <dbReference type="ARBA" id="ARBA00022722"/>
    </source>
</evidence>
<dbReference type="SMART" id="SM00535">
    <property type="entry name" value="RIBOc"/>
    <property type="match status" value="1"/>
</dbReference>
<keyword evidence="9" id="KW-0460">Magnesium</keyword>
<comment type="subunit">
    <text evidence="9">Homodimer.</text>
</comment>
<dbReference type="GO" id="GO:0004525">
    <property type="term" value="F:ribonuclease III activity"/>
    <property type="evidence" value="ECO:0007669"/>
    <property type="project" value="UniProtKB-UniRule"/>
</dbReference>
<evidence type="ECO:0000256" key="3">
    <source>
        <dbReference type="ARBA" id="ARBA00022552"/>
    </source>
</evidence>
<feature type="binding site" evidence="9">
    <location>
        <position position="126"/>
    </location>
    <ligand>
        <name>Mg(2+)</name>
        <dbReference type="ChEBI" id="CHEBI:18420"/>
    </ligand>
</feature>
<keyword evidence="4 9" id="KW-0507">mRNA processing</keyword>
<dbReference type="GO" id="GO:0019843">
    <property type="term" value="F:rRNA binding"/>
    <property type="evidence" value="ECO:0007669"/>
    <property type="project" value="UniProtKB-KW"/>
</dbReference>
<comment type="catalytic activity">
    <reaction evidence="1 9">
        <text>Endonucleolytic cleavage to 5'-phosphomonoester.</text>
        <dbReference type="EC" id="3.1.26.3"/>
    </reaction>
</comment>
<dbReference type="GO" id="GO:0008033">
    <property type="term" value="P:tRNA processing"/>
    <property type="evidence" value="ECO:0007669"/>
    <property type="project" value="UniProtKB-KW"/>
</dbReference>
<keyword evidence="9" id="KW-0699">rRNA-binding</keyword>
<dbReference type="SUPFAM" id="SSF54768">
    <property type="entry name" value="dsRNA-binding domain-like"/>
    <property type="match status" value="1"/>
</dbReference>
<keyword evidence="7 9" id="KW-0378">Hydrolase</keyword>
<dbReference type="Gene3D" id="3.30.160.20">
    <property type="match status" value="1"/>
</dbReference>
<dbReference type="PROSITE" id="PS00517">
    <property type="entry name" value="RNASE_3_1"/>
    <property type="match status" value="1"/>
</dbReference>
<dbReference type="GO" id="GO:0010468">
    <property type="term" value="P:regulation of gene expression"/>
    <property type="evidence" value="ECO:0007669"/>
    <property type="project" value="TreeGrafter"/>
</dbReference>
<comment type="caution">
    <text evidence="12">The sequence shown here is derived from an EMBL/GenBank/DDBJ whole genome shotgun (WGS) entry which is preliminary data.</text>
</comment>
<dbReference type="EMBL" id="WBKA01000003">
    <property type="protein sequence ID" value="KAB1632324.1"/>
    <property type="molecule type" value="Genomic_DNA"/>
</dbReference>
<proteinExistence type="inferred from homology"/>
<reference evidence="12 13" key="1">
    <citation type="submission" date="2019-09" db="EMBL/GenBank/DDBJ databases">
        <title>Phylogeny of genus Pseudoclavibacter and closely related genus.</title>
        <authorList>
            <person name="Li Y."/>
        </authorList>
    </citation>
    <scope>NUCLEOTIDE SEQUENCE [LARGE SCALE GENOMIC DNA]</scope>
    <source>
        <strain evidence="12 13">JCM 16921</strain>
    </source>
</reference>
<dbReference type="CDD" id="cd10845">
    <property type="entry name" value="DSRM_RNAse_III_family"/>
    <property type="match status" value="1"/>
</dbReference>
<dbReference type="GO" id="GO:0003725">
    <property type="term" value="F:double-stranded RNA binding"/>
    <property type="evidence" value="ECO:0007669"/>
    <property type="project" value="TreeGrafter"/>
</dbReference>
<dbReference type="Gene3D" id="1.10.1520.10">
    <property type="entry name" value="Ribonuclease III domain"/>
    <property type="match status" value="1"/>
</dbReference>
<organism evidence="12 13">
    <name type="scientific">Pseudoclavibacter caeni</name>
    <dbReference type="NCBI Taxonomy" id="908846"/>
    <lineage>
        <taxon>Bacteria</taxon>
        <taxon>Bacillati</taxon>
        <taxon>Actinomycetota</taxon>
        <taxon>Actinomycetes</taxon>
        <taxon>Micrococcales</taxon>
        <taxon>Microbacteriaceae</taxon>
        <taxon>Pseudoclavibacter</taxon>
    </lineage>
</organism>
<protein>
    <recommendedName>
        <fullName evidence="9">Ribonuclease 3</fullName>
        <ecNumber evidence="9">3.1.26.3</ecNumber>
    </recommendedName>
    <alternativeName>
        <fullName evidence="9">Ribonuclease III</fullName>
        <shortName evidence="9">RNase III</shortName>
    </alternativeName>
</protein>
<dbReference type="InterPro" id="IPR036389">
    <property type="entry name" value="RNase_III_sf"/>
</dbReference>
<evidence type="ECO:0000256" key="9">
    <source>
        <dbReference type="HAMAP-Rule" id="MF_00104"/>
    </source>
</evidence>
<evidence type="ECO:0000256" key="8">
    <source>
        <dbReference type="ARBA" id="ARBA00022884"/>
    </source>
</evidence>
<dbReference type="SUPFAM" id="SSF69065">
    <property type="entry name" value="RNase III domain-like"/>
    <property type="match status" value="1"/>
</dbReference>
<evidence type="ECO:0000256" key="2">
    <source>
        <dbReference type="ARBA" id="ARBA00010183"/>
    </source>
</evidence>
<comment type="cofactor">
    <cofactor evidence="9">
        <name>Mg(2+)</name>
        <dbReference type="ChEBI" id="CHEBI:18420"/>
    </cofactor>
</comment>
<evidence type="ECO:0000313" key="12">
    <source>
        <dbReference type="EMBL" id="KAB1632324.1"/>
    </source>
</evidence>
<keyword evidence="8 9" id="KW-0694">RNA-binding</keyword>
<dbReference type="FunFam" id="1.10.1520.10:FF:000001">
    <property type="entry name" value="Ribonuclease 3"/>
    <property type="match status" value="1"/>
</dbReference>
<dbReference type="PANTHER" id="PTHR11207:SF0">
    <property type="entry name" value="RIBONUCLEASE 3"/>
    <property type="match status" value="1"/>
</dbReference>
<gene>
    <name evidence="9" type="primary">rnc</name>
    <name evidence="12" type="ORF">F8O02_04750</name>
</gene>
<comment type="function">
    <text evidence="9">Digests double-stranded RNA. Involved in the processing of primary rRNA transcript to yield the immediate precursors to the large and small rRNAs (23S and 16S). Processes some mRNAs, and tRNAs when they are encoded in the rRNA operon. Processes pre-crRNA and tracrRNA of type II CRISPR loci if present in the organism.</text>
</comment>
<feature type="domain" description="RNase III" evidence="11">
    <location>
        <begin position="24"/>
        <end position="140"/>
    </location>
</feature>
<dbReference type="GO" id="GO:0006397">
    <property type="term" value="P:mRNA processing"/>
    <property type="evidence" value="ECO:0007669"/>
    <property type="project" value="UniProtKB-UniRule"/>
</dbReference>
<dbReference type="GO" id="GO:0006364">
    <property type="term" value="P:rRNA processing"/>
    <property type="evidence" value="ECO:0007669"/>
    <property type="project" value="UniProtKB-UniRule"/>
</dbReference>
<comment type="similarity">
    <text evidence="2">Belongs to the ribonuclease III family.</text>
</comment>
<dbReference type="Pfam" id="PF00035">
    <property type="entry name" value="dsrm"/>
    <property type="match status" value="1"/>
</dbReference>
<feature type="binding site" evidence="9">
    <location>
        <position position="129"/>
    </location>
    <ligand>
        <name>Mg(2+)</name>
        <dbReference type="ChEBI" id="CHEBI:18420"/>
    </ligand>
</feature>
<keyword evidence="9" id="KW-0819">tRNA processing</keyword>
<evidence type="ECO:0000256" key="6">
    <source>
        <dbReference type="ARBA" id="ARBA00022759"/>
    </source>
</evidence>
<dbReference type="CDD" id="cd00593">
    <property type="entry name" value="RIBOc"/>
    <property type="match status" value="1"/>
</dbReference>
<keyword evidence="9" id="KW-0479">Metal-binding</keyword>
<dbReference type="HAMAP" id="MF_00104">
    <property type="entry name" value="RNase_III"/>
    <property type="match status" value="1"/>
</dbReference>
<accession>A0A7C8BRE6</accession>
<dbReference type="InterPro" id="IPR014720">
    <property type="entry name" value="dsRBD_dom"/>
</dbReference>
<keyword evidence="6 9" id="KW-0255">Endonuclease</keyword>